<dbReference type="GO" id="GO:0045202">
    <property type="term" value="C:synapse"/>
    <property type="evidence" value="ECO:0007669"/>
    <property type="project" value="UniProtKB-ARBA"/>
</dbReference>
<reference evidence="16 17" key="1">
    <citation type="journal article" date="2007" name="Nature">
        <title>Evolution of genes and genomes on the Drosophila phylogeny.</title>
        <authorList>
            <consortium name="Drosophila 12 Genomes Consortium"/>
            <person name="Clark A.G."/>
            <person name="Eisen M.B."/>
            <person name="Smith D.R."/>
            <person name="Bergman C.M."/>
            <person name="Oliver B."/>
            <person name="Markow T.A."/>
            <person name="Kaufman T.C."/>
            <person name="Kellis M."/>
            <person name="Gelbart W."/>
            <person name="Iyer V.N."/>
            <person name="Pollard D.A."/>
            <person name="Sackton T.B."/>
            <person name="Larracuente A.M."/>
            <person name="Singh N.D."/>
            <person name="Abad J.P."/>
            <person name="Abt D.N."/>
            <person name="Adryan B."/>
            <person name="Aguade M."/>
            <person name="Akashi H."/>
            <person name="Anderson W.W."/>
            <person name="Aquadro C.F."/>
            <person name="Ardell D.H."/>
            <person name="Arguello R."/>
            <person name="Artieri C.G."/>
            <person name="Barbash D.A."/>
            <person name="Barker D."/>
            <person name="Barsanti P."/>
            <person name="Batterham P."/>
            <person name="Batzoglou S."/>
            <person name="Begun D."/>
            <person name="Bhutkar A."/>
            <person name="Blanco E."/>
            <person name="Bosak S.A."/>
            <person name="Bradley R.K."/>
            <person name="Brand A.D."/>
            <person name="Brent M.R."/>
            <person name="Brooks A.N."/>
            <person name="Brown R.H."/>
            <person name="Butlin R.K."/>
            <person name="Caggese C."/>
            <person name="Calvi B.R."/>
            <person name="Bernardo de Carvalho A."/>
            <person name="Caspi A."/>
            <person name="Castrezana S."/>
            <person name="Celniker S.E."/>
            <person name="Chang J.L."/>
            <person name="Chapple C."/>
            <person name="Chatterji S."/>
            <person name="Chinwalla A."/>
            <person name="Civetta A."/>
            <person name="Clifton S.W."/>
            <person name="Comeron J.M."/>
            <person name="Costello J.C."/>
            <person name="Coyne J.A."/>
            <person name="Daub J."/>
            <person name="David R.G."/>
            <person name="Delcher A.L."/>
            <person name="Delehaunty K."/>
            <person name="Do C.B."/>
            <person name="Ebling H."/>
            <person name="Edwards K."/>
            <person name="Eickbush T."/>
            <person name="Evans J.D."/>
            <person name="Filipski A."/>
            <person name="Findeiss S."/>
            <person name="Freyhult E."/>
            <person name="Fulton L."/>
            <person name="Fulton R."/>
            <person name="Garcia A.C."/>
            <person name="Gardiner A."/>
            <person name="Garfield D.A."/>
            <person name="Garvin B.E."/>
            <person name="Gibson G."/>
            <person name="Gilbert D."/>
            <person name="Gnerre S."/>
            <person name="Godfrey J."/>
            <person name="Good R."/>
            <person name="Gotea V."/>
            <person name="Gravely B."/>
            <person name="Greenberg A.J."/>
            <person name="Griffiths-Jones S."/>
            <person name="Gross S."/>
            <person name="Guigo R."/>
            <person name="Gustafson E.A."/>
            <person name="Haerty W."/>
            <person name="Hahn M.W."/>
            <person name="Halligan D.L."/>
            <person name="Halpern A.L."/>
            <person name="Halter G.M."/>
            <person name="Han M.V."/>
            <person name="Heger A."/>
            <person name="Hillier L."/>
            <person name="Hinrichs A.S."/>
            <person name="Holmes I."/>
            <person name="Hoskins R.A."/>
            <person name="Hubisz M.J."/>
            <person name="Hultmark D."/>
            <person name="Huntley M.A."/>
            <person name="Jaffe D.B."/>
            <person name="Jagadeeshan S."/>
            <person name="Jeck W.R."/>
            <person name="Johnson J."/>
            <person name="Jones C.D."/>
            <person name="Jordan W.C."/>
            <person name="Karpen G.H."/>
            <person name="Kataoka E."/>
            <person name="Keightley P.D."/>
            <person name="Kheradpour P."/>
            <person name="Kirkness E.F."/>
            <person name="Koerich L.B."/>
            <person name="Kristiansen K."/>
            <person name="Kudrna D."/>
            <person name="Kulathinal R.J."/>
            <person name="Kumar S."/>
            <person name="Kwok R."/>
            <person name="Lander E."/>
            <person name="Langley C.H."/>
            <person name="Lapoint R."/>
            <person name="Lazzaro B.P."/>
            <person name="Lee S.J."/>
            <person name="Levesque L."/>
            <person name="Li R."/>
            <person name="Lin C.F."/>
            <person name="Lin M.F."/>
            <person name="Lindblad-Toh K."/>
            <person name="Llopart A."/>
            <person name="Long M."/>
            <person name="Low L."/>
            <person name="Lozovsky E."/>
            <person name="Lu J."/>
            <person name="Luo M."/>
            <person name="Machado C.A."/>
            <person name="Makalowski W."/>
            <person name="Marzo M."/>
            <person name="Matsuda M."/>
            <person name="Matzkin L."/>
            <person name="McAllister B."/>
            <person name="McBride C.S."/>
            <person name="McKernan B."/>
            <person name="McKernan K."/>
            <person name="Mendez-Lago M."/>
            <person name="Minx P."/>
            <person name="Mollenhauer M.U."/>
            <person name="Montooth K."/>
            <person name="Mount S.M."/>
            <person name="Mu X."/>
            <person name="Myers E."/>
            <person name="Negre B."/>
            <person name="Newfeld S."/>
            <person name="Nielsen R."/>
            <person name="Noor M.A."/>
            <person name="O'Grady P."/>
            <person name="Pachter L."/>
            <person name="Papaceit M."/>
            <person name="Parisi M.J."/>
            <person name="Parisi M."/>
            <person name="Parts L."/>
            <person name="Pedersen J.S."/>
            <person name="Pesole G."/>
            <person name="Phillippy A.M."/>
            <person name="Ponting C.P."/>
            <person name="Pop M."/>
            <person name="Porcelli D."/>
            <person name="Powell J.R."/>
            <person name="Prohaska S."/>
            <person name="Pruitt K."/>
            <person name="Puig M."/>
            <person name="Quesneville H."/>
            <person name="Ram K.R."/>
            <person name="Rand D."/>
            <person name="Rasmussen M.D."/>
            <person name="Reed L.K."/>
            <person name="Reenan R."/>
            <person name="Reily A."/>
            <person name="Remington K.A."/>
            <person name="Rieger T.T."/>
            <person name="Ritchie M.G."/>
            <person name="Robin C."/>
            <person name="Rogers Y.H."/>
            <person name="Rohde C."/>
            <person name="Rozas J."/>
            <person name="Rubenfield M.J."/>
            <person name="Ruiz A."/>
            <person name="Russo S."/>
            <person name="Salzberg S.L."/>
            <person name="Sanchez-Gracia A."/>
            <person name="Saranga D.J."/>
            <person name="Sato H."/>
            <person name="Schaeffer S.W."/>
            <person name="Schatz M.C."/>
            <person name="Schlenke T."/>
            <person name="Schwartz R."/>
            <person name="Segarra C."/>
            <person name="Singh R.S."/>
            <person name="Sirot L."/>
            <person name="Sirota M."/>
            <person name="Sisneros N.B."/>
            <person name="Smith C.D."/>
            <person name="Smith T.F."/>
            <person name="Spieth J."/>
            <person name="Stage D.E."/>
            <person name="Stark A."/>
            <person name="Stephan W."/>
            <person name="Strausberg R.L."/>
            <person name="Strempel S."/>
            <person name="Sturgill D."/>
            <person name="Sutton G."/>
            <person name="Sutton G.G."/>
            <person name="Tao W."/>
            <person name="Teichmann S."/>
            <person name="Tobari Y.N."/>
            <person name="Tomimura Y."/>
            <person name="Tsolas J.M."/>
            <person name="Valente V.L."/>
            <person name="Venter E."/>
            <person name="Venter J.C."/>
            <person name="Vicario S."/>
            <person name="Vieira F.G."/>
            <person name="Vilella A.J."/>
            <person name="Villasante A."/>
            <person name="Walenz B."/>
            <person name="Wang J."/>
            <person name="Wasserman M."/>
            <person name="Watts T."/>
            <person name="Wilson D."/>
            <person name="Wilson R.K."/>
            <person name="Wing R.A."/>
            <person name="Wolfner M.F."/>
            <person name="Wong A."/>
            <person name="Wong G.K."/>
            <person name="Wu C.I."/>
            <person name="Wu G."/>
            <person name="Yamamoto D."/>
            <person name="Yang H.P."/>
            <person name="Yang S.P."/>
            <person name="Yorke J.A."/>
            <person name="Yoshida K."/>
            <person name="Zdobnov E."/>
            <person name="Zhang P."/>
            <person name="Zhang Y."/>
            <person name="Zimin A.V."/>
            <person name="Baldwin J."/>
            <person name="Abdouelleil A."/>
            <person name="Abdulkadir J."/>
            <person name="Abebe A."/>
            <person name="Abera B."/>
            <person name="Abreu J."/>
            <person name="Acer S.C."/>
            <person name="Aftuck L."/>
            <person name="Alexander A."/>
            <person name="An P."/>
            <person name="Anderson E."/>
            <person name="Anderson S."/>
            <person name="Arachi H."/>
            <person name="Azer M."/>
            <person name="Bachantsang P."/>
            <person name="Barry A."/>
            <person name="Bayul T."/>
            <person name="Berlin A."/>
            <person name="Bessette D."/>
            <person name="Bloom T."/>
            <person name="Blye J."/>
            <person name="Boguslavskiy L."/>
            <person name="Bonnet C."/>
            <person name="Boukhgalter B."/>
            <person name="Bourzgui I."/>
            <person name="Brown A."/>
            <person name="Cahill P."/>
            <person name="Channer S."/>
            <person name="Cheshatsang Y."/>
            <person name="Chuda L."/>
            <person name="Citroen M."/>
            <person name="Collymore A."/>
            <person name="Cooke P."/>
            <person name="Costello M."/>
            <person name="D'Aco K."/>
            <person name="Daza R."/>
            <person name="De Haan G."/>
            <person name="DeGray S."/>
            <person name="DeMaso C."/>
            <person name="Dhargay N."/>
            <person name="Dooley K."/>
            <person name="Dooley E."/>
            <person name="Doricent M."/>
            <person name="Dorje P."/>
            <person name="Dorjee K."/>
            <person name="Dupes A."/>
            <person name="Elong R."/>
            <person name="Falk J."/>
            <person name="Farina A."/>
            <person name="Faro S."/>
            <person name="Ferguson D."/>
            <person name="Fisher S."/>
            <person name="Foley C.D."/>
            <person name="Franke A."/>
            <person name="Friedrich D."/>
            <person name="Gadbois L."/>
            <person name="Gearin G."/>
            <person name="Gearin C.R."/>
            <person name="Giannoukos G."/>
            <person name="Goode T."/>
            <person name="Graham J."/>
            <person name="Grandbois E."/>
            <person name="Grewal S."/>
            <person name="Gyaltsen K."/>
            <person name="Hafez N."/>
            <person name="Hagos B."/>
            <person name="Hall J."/>
            <person name="Henson C."/>
            <person name="Hollinger A."/>
            <person name="Honan T."/>
            <person name="Huard M.D."/>
            <person name="Hughes L."/>
            <person name="Hurhula B."/>
            <person name="Husby M.E."/>
            <person name="Kamat A."/>
            <person name="Kanga B."/>
            <person name="Kashin S."/>
            <person name="Khazanovich D."/>
            <person name="Kisner P."/>
            <person name="Lance K."/>
            <person name="Lara M."/>
            <person name="Lee W."/>
            <person name="Lennon N."/>
            <person name="Letendre F."/>
            <person name="LeVine R."/>
            <person name="Lipovsky A."/>
            <person name="Liu X."/>
            <person name="Liu J."/>
            <person name="Liu S."/>
            <person name="Lokyitsang T."/>
            <person name="Lokyitsang Y."/>
            <person name="Lubonja R."/>
            <person name="Lui A."/>
            <person name="MacDonald P."/>
            <person name="Magnisalis V."/>
            <person name="Maru K."/>
            <person name="Matthews C."/>
            <person name="McCusker W."/>
            <person name="McDonough S."/>
            <person name="Mehta T."/>
            <person name="Meldrim J."/>
            <person name="Meneus L."/>
            <person name="Mihai O."/>
            <person name="Mihalev A."/>
            <person name="Mihova T."/>
            <person name="Mittelman R."/>
            <person name="Mlenga V."/>
            <person name="Montmayeur A."/>
            <person name="Mulrain L."/>
            <person name="Navidi A."/>
            <person name="Naylor J."/>
            <person name="Negash T."/>
            <person name="Nguyen T."/>
            <person name="Nguyen N."/>
            <person name="Nicol R."/>
            <person name="Norbu C."/>
            <person name="Norbu N."/>
            <person name="Novod N."/>
            <person name="O'Neill B."/>
            <person name="Osman S."/>
            <person name="Markiewicz E."/>
            <person name="Oyono O.L."/>
            <person name="Patti C."/>
            <person name="Phunkhang P."/>
            <person name="Pierre F."/>
            <person name="Priest M."/>
            <person name="Raghuraman S."/>
            <person name="Rege F."/>
            <person name="Reyes R."/>
            <person name="Rise C."/>
            <person name="Rogov P."/>
            <person name="Ross K."/>
            <person name="Ryan E."/>
            <person name="Settipalli S."/>
            <person name="Shea T."/>
            <person name="Sherpa N."/>
            <person name="Shi L."/>
            <person name="Shih D."/>
            <person name="Sparrow T."/>
            <person name="Spaulding J."/>
            <person name="Stalker J."/>
            <person name="Stange-Thomann N."/>
            <person name="Stavropoulos S."/>
            <person name="Stone C."/>
            <person name="Strader C."/>
            <person name="Tesfaye S."/>
            <person name="Thomson T."/>
            <person name="Thoulutsang Y."/>
            <person name="Thoulutsang D."/>
            <person name="Topham K."/>
            <person name="Topping I."/>
            <person name="Tsamla T."/>
            <person name="Vassiliev H."/>
            <person name="Vo A."/>
            <person name="Wangchuk T."/>
            <person name="Wangdi T."/>
            <person name="Weiand M."/>
            <person name="Wilkinson J."/>
            <person name="Wilson A."/>
            <person name="Yadav S."/>
            <person name="Young G."/>
            <person name="Yu Q."/>
            <person name="Zembek L."/>
            <person name="Zhong D."/>
            <person name="Zimmer A."/>
            <person name="Zwirko Z."/>
            <person name="Jaffe D.B."/>
            <person name="Alvarez P."/>
            <person name="Brockman W."/>
            <person name="Butler J."/>
            <person name="Chin C."/>
            <person name="Gnerre S."/>
            <person name="Grabherr M."/>
            <person name="Kleber M."/>
            <person name="Mauceli E."/>
            <person name="MacCallum I."/>
        </authorList>
    </citation>
    <scope>NUCLEOTIDE SEQUENCE [LARGE SCALE GENOMIC DNA]</scope>
    <source>
        <strain evidence="16 17">TSC#14021-0224.01</strain>
    </source>
</reference>
<dbReference type="PROSITE" id="PS01159">
    <property type="entry name" value="WW_DOMAIN_1"/>
    <property type="match status" value="3"/>
</dbReference>
<evidence type="ECO:0000313" key="17">
    <source>
        <dbReference type="Proteomes" id="UP000008711"/>
    </source>
</evidence>
<dbReference type="GO" id="GO:0005737">
    <property type="term" value="C:cytoplasm"/>
    <property type="evidence" value="ECO:0007669"/>
    <property type="project" value="UniProtKB-SubCell"/>
</dbReference>
<dbReference type="FunFam" id="2.20.70.10:FF:000005">
    <property type="entry name" value="E3 ubiquitin-protein ligase"/>
    <property type="match status" value="1"/>
</dbReference>
<dbReference type="InterPro" id="IPR035892">
    <property type="entry name" value="C2_domain_sf"/>
</dbReference>
<dbReference type="GO" id="GO:0042176">
    <property type="term" value="P:regulation of protein catabolic process"/>
    <property type="evidence" value="ECO:0007669"/>
    <property type="project" value="UniProtKB-ARBA"/>
</dbReference>
<dbReference type="Gene3D" id="3.30.2160.10">
    <property type="entry name" value="Hect, E3 ligase catalytic domain"/>
    <property type="match status" value="1"/>
</dbReference>
<evidence type="ECO:0000256" key="3">
    <source>
        <dbReference type="ARBA" id="ARBA00004906"/>
    </source>
</evidence>
<feature type="region of interest" description="Disordered" evidence="12">
    <location>
        <begin position="205"/>
        <end position="224"/>
    </location>
</feature>
<evidence type="ECO:0000256" key="10">
    <source>
        <dbReference type="PIRSR" id="PIRSR001569-1"/>
    </source>
</evidence>
<dbReference type="FunFam" id="3.90.1750.10:FF:000001">
    <property type="entry name" value="E3 ubiquitin-protein ligase NEDD4-like"/>
    <property type="match status" value="1"/>
</dbReference>
<dbReference type="Gene3D" id="2.60.40.150">
    <property type="entry name" value="C2 domain"/>
    <property type="match status" value="1"/>
</dbReference>
<feature type="domain" description="HECT" evidence="15">
    <location>
        <begin position="597"/>
        <end position="931"/>
    </location>
</feature>
<dbReference type="FunFam" id="2.20.70.10:FF:000037">
    <property type="entry name" value="E3 ubiquitin-protein ligase nedd-4"/>
    <property type="match status" value="1"/>
</dbReference>
<gene>
    <name evidence="16" type="primary">Dere\GG13624</name>
    <name evidence="16" type="synonym">dere_GLEANR_13873</name>
    <name evidence="16" type="synonym">GG13624</name>
    <name evidence="16" type="ORF">Dere_GG13624</name>
</gene>
<dbReference type="PROSITE" id="PS50004">
    <property type="entry name" value="C2"/>
    <property type="match status" value="1"/>
</dbReference>
<dbReference type="Pfam" id="PF00397">
    <property type="entry name" value="WW"/>
    <property type="match status" value="3"/>
</dbReference>
<dbReference type="SUPFAM" id="SSF56204">
    <property type="entry name" value="Hect, E3 ligase catalytic domain"/>
    <property type="match status" value="1"/>
</dbReference>
<dbReference type="Gene3D" id="2.20.70.10">
    <property type="match status" value="2"/>
</dbReference>
<dbReference type="GO" id="GO:0006511">
    <property type="term" value="P:ubiquitin-dependent protein catabolic process"/>
    <property type="evidence" value="ECO:0007669"/>
    <property type="project" value="InterPro"/>
</dbReference>
<dbReference type="GO" id="GO:0007219">
    <property type="term" value="P:Notch signaling pathway"/>
    <property type="evidence" value="ECO:0007669"/>
    <property type="project" value="UniProtKB-KW"/>
</dbReference>
<evidence type="ECO:0000256" key="8">
    <source>
        <dbReference type="ARBA" id="ARBA00022976"/>
    </source>
</evidence>
<evidence type="ECO:0000256" key="11">
    <source>
        <dbReference type="PROSITE-ProRule" id="PRU00104"/>
    </source>
</evidence>
<dbReference type="SUPFAM" id="SSF51045">
    <property type="entry name" value="WW domain"/>
    <property type="match status" value="3"/>
</dbReference>
<dbReference type="FunFam" id="2.60.40.150:FF:000096">
    <property type="entry name" value="E3 ubiquitin-protein ligase Nedd-4"/>
    <property type="match status" value="1"/>
</dbReference>
<feature type="domain" description="WW" evidence="14">
    <location>
        <begin position="247"/>
        <end position="280"/>
    </location>
</feature>
<comment type="catalytic activity">
    <reaction evidence="1 9">
        <text>S-ubiquitinyl-[E2 ubiquitin-conjugating enzyme]-L-cysteine + [acceptor protein]-L-lysine = [E2 ubiquitin-conjugating enzyme]-L-cysteine + N(6)-ubiquitinyl-[acceptor protein]-L-lysine.</text>
        <dbReference type="EC" id="2.3.2.26"/>
    </reaction>
</comment>
<dbReference type="Proteomes" id="UP000008711">
    <property type="component" value="Unassembled WGS sequence"/>
</dbReference>
<keyword evidence="7 9" id="KW-0833">Ubl conjugation pathway</keyword>
<feature type="compositionally biased region" description="Polar residues" evidence="12">
    <location>
        <begin position="423"/>
        <end position="432"/>
    </location>
</feature>
<evidence type="ECO:0000256" key="2">
    <source>
        <dbReference type="ARBA" id="ARBA00004496"/>
    </source>
</evidence>
<dbReference type="GO" id="GO:0045746">
    <property type="term" value="P:negative regulation of Notch signaling pathway"/>
    <property type="evidence" value="ECO:0007669"/>
    <property type="project" value="UniProtKB-ARBA"/>
</dbReference>
<dbReference type="GO" id="GO:0045879">
    <property type="term" value="P:negative regulation of smoothened signaling pathway"/>
    <property type="evidence" value="ECO:0007669"/>
    <property type="project" value="UniProtKB-ARBA"/>
</dbReference>
<feature type="compositionally biased region" description="Polar residues" evidence="12">
    <location>
        <begin position="388"/>
        <end position="397"/>
    </location>
</feature>
<evidence type="ECO:0000259" key="14">
    <source>
        <dbReference type="PROSITE" id="PS50020"/>
    </source>
</evidence>
<dbReference type="Pfam" id="PF00632">
    <property type="entry name" value="HECT"/>
    <property type="match status" value="1"/>
</dbReference>
<dbReference type="Gene3D" id="3.90.1750.10">
    <property type="entry name" value="Hect, E3 ligase catalytic domains"/>
    <property type="match status" value="1"/>
</dbReference>
<dbReference type="SMART" id="SM00456">
    <property type="entry name" value="WW"/>
    <property type="match status" value="3"/>
</dbReference>
<dbReference type="PANTHER" id="PTHR11254:SF440">
    <property type="entry name" value="E3 UBIQUITIN-PROTEIN LIGASE NEDD-4"/>
    <property type="match status" value="1"/>
</dbReference>
<feature type="region of interest" description="Disordered" evidence="12">
    <location>
        <begin position="1"/>
        <end position="62"/>
    </location>
</feature>
<feature type="region of interest" description="Disordered" evidence="12">
    <location>
        <begin position="370"/>
        <end position="398"/>
    </location>
</feature>
<dbReference type="InterPro" id="IPR050409">
    <property type="entry name" value="E3_ubiq-protein_ligase"/>
</dbReference>
<dbReference type="GO" id="GO:0031623">
    <property type="term" value="P:receptor internalization"/>
    <property type="evidence" value="ECO:0007669"/>
    <property type="project" value="UniProtKB-ARBA"/>
</dbReference>
<evidence type="ECO:0000313" key="16">
    <source>
        <dbReference type="EMBL" id="KQS44036.1"/>
    </source>
</evidence>
<protein>
    <recommendedName>
        <fullName evidence="9">E3 ubiquitin-protein ligase</fullName>
        <ecNumber evidence="9">2.3.2.26</ecNumber>
    </recommendedName>
</protein>
<dbReference type="Pfam" id="PF00168">
    <property type="entry name" value="C2"/>
    <property type="match status" value="1"/>
</dbReference>
<dbReference type="OrthoDB" id="423283at2759"/>
<dbReference type="GO" id="GO:0061630">
    <property type="term" value="F:ubiquitin protein ligase activity"/>
    <property type="evidence" value="ECO:0007669"/>
    <property type="project" value="UniProtKB-EC"/>
</dbReference>
<reference evidence="16 17" key="2">
    <citation type="journal article" date="2008" name="Bioinformatics">
        <title>Assembly reconciliation.</title>
        <authorList>
            <person name="Zimin A.V."/>
            <person name="Smith D.R."/>
            <person name="Sutton G."/>
            <person name="Yorke J.A."/>
        </authorList>
    </citation>
    <scope>NUCLEOTIDE SEQUENCE [LARGE SCALE GENOMIC DNA]</scope>
    <source>
        <strain evidence="16 17">TSC#14021-0224.01</strain>
    </source>
</reference>
<feature type="region of interest" description="Disordered" evidence="12">
    <location>
        <begin position="233"/>
        <end position="252"/>
    </location>
</feature>
<dbReference type="InterPro" id="IPR000008">
    <property type="entry name" value="C2_dom"/>
</dbReference>
<dbReference type="InterPro" id="IPR036020">
    <property type="entry name" value="WW_dom_sf"/>
</dbReference>
<keyword evidence="5 9" id="KW-0808">Transferase</keyword>
<evidence type="ECO:0000256" key="12">
    <source>
        <dbReference type="SAM" id="MobiDB-lite"/>
    </source>
</evidence>
<name>A0A0Q5U8L0_DROER</name>
<feature type="domain" description="WW" evidence="14">
    <location>
        <begin position="454"/>
        <end position="487"/>
    </location>
</feature>
<evidence type="ECO:0000256" key="5">
    <source>
        <dbReference type="ARBA" id="ARBA00022679"/>
    </source>
</evidence>
<keyword evidence="8" id="KW-0914">Notch signaling pathway</keyword>
<dbReference type="GO" id="GO:0005112">
    <property type="term" value="F:Notch binding"/>
    <property type="evidence" value="ECO:0007669"/>
    <property type="project" value="UniProtKB-ARBA"/>
</dbReference>
<dbReference type="PIRSF" id="PIRSF001569">
    <property type="entry name" value="E3_ub_ligase_SMURF1"/>
    <property type="match status" value="1"/>
</dbReference>
<evidence type="ECO:0000256" key="4">
    <source>
        <dbReference type="ARBA" id="ARBA00022490"/>
    </source>
</evidence>
<evidence type="ECO:0000259" key="15">
    <source>
        <dbReference type="PROSITE" id="PS50237"/>
    </source>
</evidence>
<evidence type="ECO:0000259" key="13">
    <source>
        <dbReference type="PROSITE" id="PS50004"/>
    </source>
</evidence>
<evidence type="ECO:0000256" key="6">
    <source>
        <dbReference type="ARBA" id="ARBA00022737"/>
    </source>
</evidence>
<dbReference type="SMART" id="SM00119">
    <property type="entry name" value="HECTc"/>
    <property type="match status" value="1"/>
</dbReference>
<dbReference type="GO" id="GO:0048814">
    <property type="term" value="P:regulation of dendrite morphogenesis"/>
    <property type="evidence" value="ECO:0007669"/>
    <property type="project" value="TreeGrafter"/>
</dbReference>
<dbReference type="UniPathway" id="UPA00143"/>
<proteinExistence type="predicted"/>
<dbReference type="PROSITE" id="PS50020">
    <property type="entry name" value="WW_DOMAIN_2"/>
    <property type="match status" value="3"/>
</dbReference>
<dbReference type="PANTHER" id="PTHR11254">
    <property type="entry name" value="HECT DOMAIN UBIQUITIN-PROTEIN LIGASE"/>
    <property type="match status" value="1"/>
</dbReference>
<dbReference type="PRINTS" id="PR00360">
    <property type="entry name" value="C2DOMAIN"/>
</dbReference>
<dbReference type="SUPFAM" id="SSF49562">
    <property type="entry name" value="C2 domain (Calcium/lipid-binding domain, CaLB)"/>
    <property type="match status" value="1"/>
</dbReference>
<dbReference type="FunFam" id="2.20.70.10:FF:000021">
    <property type="entry name" value="E3 ubiquitin-protein ligase NEDD4"/>
    <property type="match status" value="1"/>
</dbReference>
<keyword evidence="6" id="KW-0677">Repeat</keyword>
<evidence type="ECO:0000256" key="7">
    <source>
        <dbReference type="ARBA" id="ARBA00022786"/>
    </source>
</evidence>
<dbReference type="InterPro" id="IPR024928">
    <property type="entry name" value="E3_ub_ligase_SMURF1"/>
</dbReference>
<dbReference type="InterPro" id="IPR000569">
    <property type="entry name" value="HECT_dom"/>
</dbReference>
<dbReference type="GO" id="GO:0016567">
    <property type="term" value="P:protein ubiquitination"/>
    <property type="evidence" value="ECO:0007669"/>
    <property type="project" value="UniProtKB-UniPathway"/>
</dbReference>
<dbReference type="CDD" id="cd04033">
    <property type="entry name" value="C2_NEDD4_NEDD4L"/>
    <property type="match status" value="1"/>
</dbReference>
<keyword evidence="17" id="KW-1185">Reference proteome</keyword>
<comment type="pathway">
    <text evidence="3 9">Protein modification; protein ubiquitination.</text>
</comment>
<feature type="region of interest" description="Disordered" evidence="12">
    <location>
        <begin position="414"/>
        <end position="460"/>
    </location>
</feature>
<dbReference type="CDD" id="cd00078">
    <property type="entry name" value="HECTc"/>
    <property type="match status" value="1"/>
</dbReference>
<dbReference type="GO" id="GO:0019871">
    <property type="term" value="F:sodium channel inhibitor activity"/>
    <property type="evidence" value="ECO:0007669"/>
    <property type="project" value="TreeGrafter"/>
</dbReference>
<dbReference type="CDD" id="cd00201">
    <property type="entry name" value="WW"/>
    <property type="match status" value="3"/>
</dbReference>
<dbReference type="InterPro" id="IPR035983">
    <property type="entry name" value="Hect_E3_ubiquitin_ligase"/>
</dbReference>
<dbReference type="Gene3D" id="3.30.2410.10">
    <property type="entry name" value="Hect, E3 ligase catalytic domain"/>
    <property type="match status" value="1"/>
</dbReference>
<dbReference type="FunFam" id="3.30.2160.10:FF:000001">
    <property type="entry name" value="E3 ubiquitin-protein ligase NEDD4-like"/>
    <property type="match status" value="1"/>
</dbReference>
<feature type="domain" description="WW" evidence="14">
    <location>
        <begin position="505"/>
        <end position="538"/>
    </location>
</feature>
<feature type="domain" description="C2" evidence="13">
    <location>
        <begin position="52"/>
        <end position="175"/>
    </location>
</feature>
<dbReference type="FunFam" id="3.30.2410.10:FF:000001">
    <property type="entry name" value="E3 ubiquitin-protein ligase NEDD4-like"/>
    <property type="match status" value="1"/>
</dbReference>
<dbReference type="SMART" id="SM00239">
    <property type="entry name" value="C2"/>
    <property type="match status" value="1"/>
</dbReference>
<dbReference type="EMBL" id="CH954178">
    <property type="protein sequence ID" value="KQS44036.1"/>
    <property type="molecule type" value="Genomic_DNA"/>
</dbReference>
<evidence type="ECO:0000256" key="9">
    <source>
        <dbReference type="PIRNR" id="PIRNR001569"/>
    </source>
</evidence>
<dbReference type="AlphaFoldDB" id="A0A0Q5U8L0"/>
<sequence>MSARSSGLVAAAAIPAPSSSSSAAGGDVPRPPPRRRAASVAGQQQTRQEFGNGHTPRRSLAAVNDTGDSCHLRIVVLSGQSLAKKDIFGASDPYVRIDLNTINGDINIDSVLTKTKKKTLNPIWNEEFIFRVKPSEHKLVFQVFDENRLTRDDFLGMVELTLVNLPTEQEGRTIGDQSYTLRPRRSVGSAKSRIKGTLRIYHAFIRETREQSEPSSSNSDGEWEHVEATNAGETSAQPHPFPSGGHDALPAGWEERQDANGRTYYVNHTARTTQWERPTVLNSNSSQSTDDQLASDFQRRFHISVDDTESGRLARPRNAAHMEILASEESSEDEDVAENGEEMVDLQNNQANCLHCGELHGNAEADEYVDEAEDNAELQPPTPDPDQPSATSRSAQTCDILDRNLYLKRIFNEDTDHTDSHNPSDISAPSTRRNSEEDNAAVPPMEQNAGGEEEPLPPRWSMQVAPNGRTFFIDHASRRTTWIDPRNGRASPMPNQTRRVEDDLGPLPEGWEERVHTDGRVFYIDHNTRTTQWEDPRLSNPNIAGQAVPYSRDYKQKYEYFKSHIRKPTNVPNKFEIRIRRTSILEDSYRIISSVTKTDLLKTKLWVEFEGETGLDYGGLAREWFYLLSKEMFNPYYGLFEYSAMDNYTLQINNGSGLCNEEHLSYFKFIGRIAGMAVYHGKLLDAFFIRPFYKMMLQKPIDLKDMESVDTEYYNSLMWIKENDPRILELTFCLDEDVFGQKSQHELKPGGANIDVTNENKDEYIKLVIEWRFVARVKEQMSSFLDGFGSIIPLNLIKIFDEHELELLMCGIQNIDVKDWRENTLYKGDYHMNHIIIQWFWRAVLSFSNEMRSRLLQFVTGTSRVPMNGFKELYGSNGPQMFTIEKWGTPNNFPRAHTCFNRLDLPPYEGYLQLKDKLIKAIEGSQGFAGVD</sequence>
<dbReference type="EC" id="2.3.2.26" evidence="9"/>
<dbReference type="GO" id="GO:0008586">
    <property type="term" value="P:imaginal disc-derived wing vein morphogenesis"/>
    <property type="evidence" value="ECO:0007669"/>
    <property type="project" value="UniProtKB-ARBA"/>
</dbReference>
<dbReference type="GO" id="GO:0048260">
    <property type="term" value="P:positive regulation of receptor-mediated endocytosis"/>
    <property type="evidence" value="ECO:0007669"/>
    <property type="project" value="UniProtKB-ARBA"/>
</dbReference>
<evidence type="ECO:0000256" key="1">
    <source>
        <dbReference type="ARBA" id="ARBA00000885"/>
    </source>
</evidence>
<accession>A0A0Q5U8L0</accession>
<dbReference type="GO" id="GO:0048666">
    <property type="term" value="P:neuron development"/>
    <property type="evidence" value="ECO:0007669"/>
    <property type="project" value="UniProtKB-ARBA"/>
</dbReference>
<dbReference type="InterPro" id="IPR001202">
    <property type="entry name" value="WW_dom"/>
</dbReference>
<feature type="region of interest" description="Disordered" evidence="12">
    <location>
        <begin position="483"/>
        <end position="511"/>
    </location>
</feature>
<feature type="compositionally biased region" description="Low complexity" evidence="12">
    <location>
        <begin position="1"/>
        <end position="26"/>
    </location>
</feature>
<dbReference type="PROSITE" id="PS50237">
    <property type="entry name" value="HECT"/>
    <property type="match status" value="1"/>
</dbReference>
<keyword evidence="4" id="KW-0963">Cytoplasm</keyword>
<organism evidence="16 17">
    <name type="scientific">Drosophila erecta</name>
    <name type="common">Fruit fly</name>
    <dbReference type="NCBI Taxonomy" id="7220"/>
    <lineage>
        <taxon>Eukaryota</taxon>
        <taxon>Metazoa</taxon>
        <taxon>Ecdysozoa</taxon>
        <taxon>Arthropoda</taxon>
        <taxon>Hexapoda</taxon>
        <taxon>Insecta</taxon>
        <taxon>Pterygota</taxon>
        <taxon>Neoptera</taxon>
        <taxon>Endopterygota</taxon>
        <taxon>Diptera</taxon>
        <taxon>Brachycera</taxon>
        <taxon>Muscomorpha</taxon>
        <taxon>Ephydroidea</taxon>
        <taxon>Drosophilidae</taxon>
        <taxon>Drosophila</taxon>
        <taxon>Sophophora</taxon>
    </lineage>
</organism>
<comment type="subcellular location">
    <subcellularLocation>
        <location evidence="2">Cytoplasm</location>
    </subcellularLocation>
</comment>
<feature type="active site" description="Glycyl thioester intermediate" evidence="10 11">
    <location>
        <position position="899"/>
    </location>
</feature>